<dbReference type="InterPro" id="IPR008949">
    <property type="entry name" value="Isoprenoid_synthase_dom_sf"/>
</dbReference>
<gene>
    <name evidence="7" type="ORF">B0H17DRAFT_1202413</name>
</gene>
<dbReference type="InterPro" id="IPR034686">
    <property type="entry name" value="Terpene_cyclase-like_2"/>
</dbReference>
<evidence type="ECO:0000256" key="3">
    <source>
        <dbReference type="ARBA" id="ARBA00022723"/>
    </source>
</evidence>
<dbReference type="SFLD" id="SFLDS00005">
    <property type="entry name" value="Isoprenoid_Synthase_Type_I"/>
    <property type="match status" value="1"/>
</dbReference>
<evidence type="ECO:0000313" key="7">
    <source>
        <dbReference type="EMBL" id="KAJ7689290.1"/>
    </source>
</evidence>
<dbReference type="SFLD" id="SFLDG01020">
    <property type="entry name" value="Terpene_Cyclase_Like_2"/>
    <property type="match status" value="1"/>
</dbReference>
<comment type="caution">
    <text evidence="7">The sequence shown here is derived from an EMBL/GenBank/DDBJ whole genome shotgun (WGS) entry which is preliminary data.</text>
</comment>
<evidence type="ECO:0000256" key="1">
    <source>
        <dbReference type="ARBA" id="ARBA00001946"/>
    </source>
</evidence>
<evidence type="ECO:0000256" key="2">
    <source>
        <dbReference type="ARBA" id="ARBA00006333"/>
    </source>
</evidence>
<protein>
    <recommendedName>
        <fullName evidence="6">Terpene synthase</fullName>
        <ecNumber evidence="6">4.2.3.-</ecNumber>
    </recommendedName>
</protein>
<sequence length="354" mass="40201">MPLLDLWTRSFQLPSLLRAVSPFELKTNPYHKDAETRASLWFERYGVYTGRKRDKFFGHDYGSLCAWTYPDTPTGSHLETCIAFNLWLFAYDDMADESGLKKSAEGLKLGGDICIEVLKDPDVVVPMFKFAQMLQEIFKKMRATGSTGACRRFVEAFEVYTQASLCQTAHRIKGNTPTVQEFIRLRRDSSGTKLVFALIEYAMNLDIPDDIYNDASIVSLVEAAGDIVAWNNDICSFNNEQSHGDSQNAVYCAFVEKNCTLQEAMDCIAGMVRTRVEEFLVLRETLPSFDLVDVETYLEGLEHWISGSMHWYYQSKRYFISIPMNDGQVVELYQRKEDPAPLSAANVEGFSASN</sequence>
<evidence type="ECO:0000256" key="4">
    <source>
        <dbReference type="ARBA" id="ARBA00022842"/>
    </source>
</evidence>
<keyword evidence="8" id="KW-1185">Reference proteome</keyword>
<evidence type="ECO:0000313" key="8">
    <source>
        <dbReference type="Proteomes" id="UP001221757"/>
    </source>
</evidence>
<accession>A0AAD7DFU8</accession>
<dbReference type="GO" id="GO:0008299">
    <property type="term" value="P:isoprenoid biosynthetic process"/>
    <property type="evidence" value="ECO:0007669"/>
    <property type="project" value="UniProtKB-ARBA"/>
</dbReference>
<keyword evidence="3 6" id="KW-0479">Metal-binding</keyword>
<dbReference type="Proteomes" id="UP001221757">
    <property type="component" value="Unassembled WGS sequence"/>
</dbReference>
<reference evidence="7" key="1">
    <citation type="submission" date="2023-03" db="EMBL/GenBank/DDBJ databases">
        <title>Massive genome expansion in bonnet fungi (Mycena s.s.) driven by repeated elements and novel gene families across ecological guilds.</title>
        <authorList>
            <consortium name="Lawrence Berkeley National Laboratory"/>
            <person name="Harder C.B."/>
            <person name="Miyauchi S."/>
            <person name="Viragh M."/>
            <person name="Kuo A."/>
            <person name="Thoen E."/>
            <person name="Andreopoulos B."/>
            <person name="Lu D."/>
            <person name="Skrede I."/>
            <person name="Drula E."/>
            <person name="Henrissat B."/>
            <person name="Morin E."/>
            <person name="Kohler A."/>
            <person name="Barry K."/>
            <person name="LaButti K."/>
            <person name="Morin E."/>
            <person name="Salamov A."/>
            <person name="Lipzen A."/>
            <person name="Mereny Z."/>
            <person name="Hegedus B."/>
            <person name="Baldrian P."/>
            <person name="Stursova M."/>
            <person name="Weitz H."/>
            <person name="Taylor A."/>
            <person name="Grigoriev I.V."/>
            <person name="Nagy L.G."/>
            <person name="Martin F."/>
            <person name="Kauserud H."/>
        </authorList>
    </citation>
    <scope>NUCLEOTIDE SEQUENCE</scope>
    <source>
        <strain evidence="7">CBHHK067</strain>
    </source>
</reference>
<proteinExistence type="inferred from homology"/>
<dbReference type="EC" id="4.2.3.-" evidence="6"/>
<keyword evidence="4 6" id="KW-0460">Magnesium</keyword>
<dbReference type="Pfam" id="PF19086">
    <property type="entry name" value="Terpene_syn_C_2"/>
    <property type="match status" value="1"/>
</dbReference>
<comment type="cofactor">
    <cofactor evidence="1 6">
        <name>Mg(2+)</name>
        <dbReference type="ChEBI" id="CHEBI:18420"/>
    </cofactor>
</comment>
<keyword evidence="5 6" id="KW-0456">Lyase</keyword>
<dbReference type="PANTHER" id="PTHR35201">
    <property type="entry name" value="TERPENE SYNTHASE"/>
    <property type="match status" value="1"/>
</dbReference>
<dbReference type="EMBL" id="JARKIE010000073">
    <property type="protein sequence ID" value="KAJ7689290.1"/>
    <property type="molecule type" value="Genomic_DNA"/>
</dbReference>
<evidence type="ECO:0000256" key="6">
    <source>
        <dbReference type="RuleBase" id="RU366034"/>
    </source>
</evidence>
<evidence type="ECO:0000256" key="5">
    <source>
        <dbReference type="ARBA" id="ARBA00023239"/>
    </source>
</evidence>
<dbReference type="GO" id="GO:0010333">
    <property type="term" value="F:terpene synthase activity"/>
    <property type="evidence" value="ECO:0007669"/>
    <property type="project" value="InterPro"/>
</dbReference>
<organism evidence="7 8">
    <name type="scientific">Mycena rosella</name>
    <name type="common">Pink bonnet</name>
    <name type="synonym">Agaricus rosellus</name>
    <dbReference type="NCBI Taxonomy" id="1033263"/>
    <lineage>
        <taxon>Eukaryota</taxon>
        <taxon>Fungi</taxon>
        <taxon>Dikarya</taxon>
        <taxon>Basidiomycota</taxon>
        <taxon>Agaricomycotina</taxon>
        <taxon>Agaricomycetes</taxon>
        <taxon>Agaricomycetidae</taxon>
        <taxon>Agaricales</taxon>
        <taxon>Marasmiineae</taxon>
        <taxon>Mycenaceae</taxon>
        <taxon>Mycena</taxon>
    </lineage>
</organism>
<dbReference type="Gene3D" id="1.10.600.10">
    <property type="entry name" value="Farnesyl Diphosphate Synthase"/>
    <property type="match status" value="1"/>
</dbReference>
<dbReference type="PANTHER" id="PTHR35201:SF4">
    <property type="entry name" value="BETA-PINACENE SYNTHASE-RELATED"/>
    <property type="match status" value="1"/>
</dbReference>
<dbReference type="SUPFAM" id="SSF48576">
    <property type="entry name" value="Terpenoid synthases"/>
    <property type="match status" value="1"/>
</dbReference>
<name>A0AAD7DFU8_MYCRO</name>
<comment type="similarity">
    <text evidence="2 6">Belongs to the terpene synthase family.</text>
</comment>
<dbReference type="GO" id="GO:0046872">
    <property type="term" value="F:metal ion binding"/>
    <property type="evidence" value="ECO:0007669"/>
    <property type="project" value="UniProtKB-KW"/>
</dbReference>
<dbReference type="AlphaFoldDB" id="A0AAD7DFU8"/>